<reference evidence="1 2" key="1">
    <citation type="submission" date="2021-06" db="EMBL/GenBank/DDBJ databases">
        <title>Caerostris extrusa draft genome.</title>
        <authorList>
            <person name="Kono N."/>
            <person name="Arakawa K."/>
        </authorList>
    </citation>
    <scope>NUCLEOTIDE SEQUENCE [LARGE SCALE GENOMIC DNA]</scope>
</reference>
<accession>A0AAV4VFH0</accession>
<evidence type="ECO:0000313" key="1">
    <source>
        <dbReference type="EMBL" id="GIY68876.1"/>
    </source>
</evidence>
<comment type="caution">
    <text evidence="1">The sequence shown here is derived from an EMBL/GenBank/DDBJ whole genome shotgun (WGS) entry which is preliminary data.</text>
</comment>
<dbReference type="AlphaFoldDB" id="A0AAV4VFH0"/>
<dbReference type="EMBL" id="BPLR01014459">
    <property type="protein sequence ID" value="GIY68876.1"/>
    <property type="molecule type" value="Genomic_DNA"/>
</dbReference>
<gene>
    <name evidence="1" type="ORF">CEXT_473391</name>
</gene>
<evidence type="ECO:0000313" key="2">
    <source>
        <dbReference type="Proteomes" id="UP001054945"/>
    </source>
</evidence>
<keyword evidence="2" id="KW-1185">Reference proteome</keyword>
<protein>
    <submittedName>
        <fullName evidence="1">Uncharacterized protein</fullName>
    </submittedName>
</protein>
<proteinExistence type="predicted"/>
<organism evidence="1 2">
    <name type="scientific">Caerostris extrusa</name>
    <name type="common">Bark spider</name>
    <name type="synonym">Caerostris bankana</name>
    <dbReference type="NCBI Taxonomy" id="172846"/>
    <lineage>
        <taxon>Eukaryota</taxon>
        <taxon>Metazoa</taxon>
        <taxon>Ecdysozoa</taxon>
        <taxon>Arthropoda</taxon>
        <taxon>Chelicerata</taxon>
        <taxon>Arachnida</taxon>
        <taxon>Araneae</taxon>
        <taxon>Araneomorphae</taxon>
        <taxon>Entelegynae</taxon>
        <taxon>Araneoidea</taxon>
        <taxon>Araneidae</taxon>
        <taxon>Caerostris</taxon>
    </lineage>
</organism>
<dbReference type="Proteomes" id="UP001054945">
    <property type="component" value="Unassembled WGS sequence"/>
</dbReference>
<name>A0AAV4VFH0_CAEEX</name>
<sequence length="66" mass="7303">MIQFFSPEGVKDGLGLLFQMLEEKPLPEALKDIVKYNFDKIVNGDLNGLMDGAKDFVDNVVSSLAK</sequence>